<dbReference type="EMBL" id="ADJX01000003">
    <property type="protein sequence ID" value="OSL48339.1"/>
    <property type="molecule type" value="Genomic_DNA"/>
</dbReference>
<dbReference type="RefSeq" id="WP_128890896.1">
    <property type="nucleotide sequence ID" value="NZ_ADJX01000003.1"/>
</dbReference>
<name>A0AAJ3NZ63_ECOLX</name>
<evidence type="ECO:0000313" key="2">
    <source>
        <dbReference type="Proteomes" id="UP000243401"/>
    </source>
</evidence>
<protein>
    <submittedName>
        <fullName evidence="1">Uncharacterized protein</fullName>
    </submittedName>
</protein>
<sequence length="188" mass="21793">MSWLKELSFVDTTGAKKNHSFWKVSDPSDFLVGANAAFELLNFYQRYPEMKHSPLLYRITNDMNRSGLLSSESAKGFFSKITPHISFDSANEIDYLPTKPQEQLSVPPEKKERRIASIENISKELRTTTLRLLNFLTLLNWIDDQTLIPSTDALDNRVLRLNKKSQFGFVFTKKGEDLIKRKYRLLND</sequence>
<dbReference type="Proteomes" id="UP000243401">
    <property type="component" value="Unassembled WGS sequence"/>
</dbReference>
<organism evidence="1 2">
    <name type="scientific">Escherichia coli H605</name>
    <dbReference type="NCBI Taxonomy" id="656410"/>
    <lineage>
        <taxon>Bacteria</taxon>
        <taxon>Pseudomonadati</taxon>
        <taxon>Pseudomonadota</taxon>
        <taxon>Gammaproteobacteria</taxon>
        <taxon>Enterobacterales</taxon>
        <taxon>Enterobacteriaceae</taxon>
        <taxon>Escherichia</taxon>
    </lineage>
</organism>
<evidence type="ECO:0000313" key="1">
    <source>
        <dbReference type="EMBL" id="OSL48339.1"/>
    </source>
</evidence>
<dbReference type="AlphaFoldDB" id="A0AAJ3NZ63"/>
<accession>A0AAJ3NZ63</accession>
<comment type="caution">
    <text evidence="1">The sequence shown here is derived from an EMBL/GenBank/DDBJ whole genome shotgun (WGS) entry which is preliminary data.</text>
</comment>
<reference evidence="1 2" key="1">
    <citation type="submission" date="2010-04" db="EMBL/GenBank/DDBJ databases">
        <title>The Genome Sequence of Escherichia coli H605.</title>
        <authorList>
            <consortium name="The Broad Institute Genome Sequencing Platform"/>
            <consortium name="The Broad Institute Genome Sequencing Center for Infectious Disease"/>
            <person name="Feldgarden M."/>
            <person name="Gordon D.M."/>
            <person name="Johnson J.R."/>
            <person name="Johnston B.D."/>
            <person name="Young S."/>
            <person name="Zeng Q."/>
            <person name="Koehrsen M."/>
            <person name="Alvarado L."/>
            <person name="Berlin A.M."/>
            <person name="Borenstein D."/>
            <person name="Chapman S.B."/>
            <person name="Chen Z."/>
            <person name="Engels R."/>
            <person name="Freedman E."/>
            <person name="Gellesch M."/>
            <person name="Goldberg J."/>
            <person name="Griggs A."/>
            <person name="Gujja S."/>
            <person name="Heilman E.R."/>
            <person name="Heiman D.I."/>
            <person name="Hepburn T.A."/>
            <person name="Howarth C."/>
            <person name="Jen D."/>
            <person name="Larson L."/>
            <person name="Mehta T."/>
            <person name="Park D."/>
            <person name="Pearson M."/>
            <person name="Richards J."/>
            <person name="Roberts A."/>
            <person name="Saif S."/>
            <person name="Shea T.D."/>
            <person name="Shenoy N."/>
            <person name="Sisk P."/>
            <person name="Stolte C."/>
            <person name="Sykes S.N."/>
            <person name="Walk T."/>
            <person name="White J."/>
            <person name="Yandava C."/>
            <person name="Haas B."/>
            <person name="Henn M.R."/>
            <person name="Nusbaum C."/>
            <person name="Birren B."/>
        </authorList>
    </citation>
    <scope>NUCLEOTIDE SEQUENCE [LARGE SCALE GENOMIC DNA]</scope>
    <source>
        <strain evidence="1 2">H605</strain>
    </source>
</reference>
<proteinExistence type="predicted"/>
<gene>
    <name evidence="1" type="ORF">EATG_03048</name>
</gene>